<comment type="caution">
    <text evidence="7">The sequence shown here is derived from an EMBL/GenBank/DDBJ whole genome shotgun (WGS) entry which is preliminary data.</text>
</comment>
<dbReference type="SUPFAM" id="SSF46689">
    <property type="entry name" value="Homeodomain-like"/>
    <property type="match status" value="1"/>
</dbReference>
<evidence type="ECO:0000256" key="1">
    <source>
        <dbReference type="ARBA" id="ARBA00022491"/>
    </source>
</evidence>
<name>A0ABV8FKV8_9ACTN</name>
<organism evidence="7 8">
    <name type="scientific">Nocardiopsis sediminis</name>
    <dbReference type="NCBI Taxonomy" id="1778267"/>
    <lineage>
        <taxon>Bacteria</taxon>
        <taxon>Bacillati</taxon>
        <taxon>Actinomycetota</taxon>
        <taxon>Actinomycetes</taxon>
        <taxon>Streptosporangiales</taxon>
        <taxon>Nocardiopsidaceae</taxon>
        <taxon>Nocardiopsis</taxon>
    </lineage>
</organism>
<dbReference type="InterPro" id="IPR039538">
    <property type="entry name" value="BetI_C"/>
</dbReference>
<dbReference type="SUPFAM" id="SSF48498">
    <property type="entry name" value="Tetracyclin repressor-like, C-terminal domain"/>
    <property type="match status" value="1"/>
</dbReference>
<evidence type="ECO:0000259" key="6">
    <source>
        <dbReference type="PROSITE" id="PS50977"/>
    </source>
</evidence>
<dbReference type="InterPro" id="IPR036271">
    <property type="entry name" value="Tet_transcr_reg_TetR-rel_C_sf"/>
</dbReference>
<keyword evidence="8" id="KW-1185">Reference proteome</keyword>
<proteinExistence type="predicted"/>
<feature type="domain" description="HTH tetR-type" evidence="6">
    <location>
        <begin position="8"/>
        <end position="68"/>
    </location>
</feature>
<evidence type="ECO:0000256" key="5">
    <source>
        <dbReference type="PROSITE-ProRule" id="PRU00335"/>
    </source>
</evidence>
<dbReference type="Pfam" id="PF00440">
    <property type="entry name" value="TetR_N"/>
    <property type="match status" value="1"/>
</dbReference>
<evidence type="ECO:0000313" key="7">
    <source>
        <dbReference type="EMBL" id="MFC3995622.1"/>
    </source>
</evidence>
<dbReference type="InterPro" id="IPR009057">
    <property type="entry name" value="Homeodomain-like_sf"/>
</dbReference>
<dbReference type="EMBL" id="JBHSBH010000004">
    <property type="protein sequence ID" value="MFC3995622.1"/>
    <property type="molecule type" value="Genomic_DNA"/>
</dbReference>
<reference evidence="8" key="1">
    <citation type="journal article" date="2019" name="Int. J. Syst. Evol. Microbiol.">
        <title>The Global Catalogue of Microorganisms (GCM) 10K type strain sequencing project: providing services to taxonomists for standard genome sequencing and annotation.</title>
        <authorList>
            <consortium name="The Broad Institute Genomics Platform"/>
            <consortium name="The Broad Institute Genome Sequencing Center for Infectious Disease"/>
            <person name="Wu L."/>
            <person name="Ma J."/>
        </authorList>
    </citation>
    <scope>NUCLEOTIDE SEQUENCE [LARGE SCALE GENOMIC DNA]</scope>
    <source>
        <strain evidence="8">TBRC 1826</strain>
    </source>
</reference>
<keyword evidence="1" id="KW-0678">Repressor</keyword>
<gene>
    <name evidence="7" type="ORF">ACFOVU_06840</name>
</gene>
<dbReference type="Pfam" id="PF13977">
    <property type="entry name" value="TetR_C_6"/>
    <property type="match status" value="1"/>
</dbReference>
<dbReference type="Proteomes" id="UP001595847">
    <property type="component" value="Unassembled WGS sequence"/>
</dbReference>
<dbReference type="InterPro" id="IPR001647">
    <property type="entry name" value="HTH_TetR"/>
</dbReference>
<dbReference type="InterPro" id="IPR050109">
    <property type="entry name" value="HTH-type_TetR-like_transc_reg"/>
</dbReference>
<accession>A0ABV8FKV8</accession>
<evidence type="ECO:0000256" key="4">
    <source>
        <dbReference type="ARBA" id="ARBA00023163"/>
    </source>
</evidence>
<evidence type="ECO:0000256" key="2">
    <source>
        <dbReference type="ARBA" id="ARBA00023015"/>
    </source>
</evidence>
<dbReference type="PROSITE" id="PS50977">
    <property type="entry name" value="HTH_TETR_2"/>
    <property type="match status" value="1"/>
</dbReference>
<evidence type="ECO:0000313" key="8">
    <source>
        <dbReference type="Proteomes" id="UP001595847"/>
    </source>
</evidence>
<dbReference type="PANTHER" id="PTHR30055:SF234">
    <property type="entry name" value="HTH-TYPE TRANSCRIPTIONAL REGULATOR BETI"/>
    <property type="match status" value="1"/>
</dbReference>
<keyword evidence="2" id="KW-0805">Transcription regulation</keyword>
<keyword evidence="3 5" id="KW-0238">DNA-binding</keyword>
<dbReference type="RefSeq" id="WP_378530887.1">
    <property type="nucleotide sequence ID" value="NZ_JBHSBH010000004.1"/>
</dbReference>
<protein>
    <submittedName>
        <fullName evidence="7">TetR/AcrR family transcriptional regulator</fullName>
    </submittedName>
</protein>
<sequence length="204" mass="21288">MPKRVDHRARRTQIADALMRLAAAEGLEAVSLRHVAAEARVSTGMVQHYFRTKDEMMAFALDVVMDNIQGRLTADAGARRGTPSPRDDVRALLVQLLPLDEQRSREGHVALAFLAYAATKPALAEGLSASAARMRAHLADLIRASPGDTDTAPAADPELAAATLLALVDGLGVHALSGQLSADDALAALDAHLGVLFGAGDGGG</sequence>
<keyword evidence="4" id="KW-0804">Transcription</keyword>
<dbReference type="Gene3D" id="1.10.357.10">
    <property type="entry name" value="Tetracycline Repressor, domain 2"/>
    <property type="match status" value="1"/>
</dbReference>
<feature type="DNA-binding region" description="H-T-H motif" evidence="5">
    <location>
        <begin position="31"/>
        <end position="50"/>
    </location>
</feature>
<dbReference type="PANTHER" id="PTHR30055">
    <property type="entry name" value="HTH-TYPE TRANSCRIPTIONAL REGULATOR RUTR"/>
    <property type="match status" value="1"/>
</dbReference>
<evidence type="ECO:0000256" key="3">
    <source>
        <dbReference type="ARBA" id="ARBA00023125"/>
    </source>
</evidence>